<keyword evidence="3" id="KW-1185">Reference proteome</keyword>
<comment type="caution">
    <text evidence="2">The sequence shown here is derived from an EMBL/GenBank/DDBJ whole genome shotgun (WGS) entry which is preliminary data.</text>
</comment>
<evidence type="ECO:0000313" key="3">
    <source>
        <dbReference type="Proteomes" id="UP000784294"/>
    </source>
</evidence>
<evidence type="ECO:0000256" key="1">
    <source>
        <dbReference type="SAM" id="MobiDB-lite"/>
    </source>
</evidence>
<gene>
    <name evidence="2" type="ORF">PXEA_LOCUS25010</name>
</gene>
<sequence>SSSSSSSSSSSLQTDGHWAWPPRGPQRARHDVLRLAGASFHSGVDAEPMRSANPAGQQLLHPKLEQAAPDWLEAAQLLTDSCRRPAARLDSSLFHQALLAMARPSAGPPGLDHLSAAIAVSSDLLRPDDMEEAADEASVATSHRLPTLRPTHLLAPAYPTDLGTPPTSLDSGRPGSVDNDTICRTEAWPLEA</sequence>
<protein>
    <submittedName>
        <fullName evidence="2">Uncharacterized protein</fullName>
    </submittedName>
</protein>
<dbReference type="AlphaFoldDB" id="A0A448X9G9"/>
<accession>A0A448X9G9</accession>
<name>A0A448X9G9_9PLAT</name>
<feature type="non-terminal residue" evidence="2">
    <location>
        <position position="1"/>
    </location>
</feature>
<reference evidence="2" key="1">
    <citation type="submission" date="2018-11" db="EMBL/GenBank/DDBJ databases">
        <authorList>
            <consortium name="Pathogen Informatics"/>
        </authorList>
    </citation>
    <scope>NUCLEOTIDE SEQUENCE</scope>
</reference>
<dbReference type="Proteomes" id="UP000784294">
    <property type="component" value="Unassembled WGS sequence"/>
</dbReference>
<evidence type="ECO:0000313" key="2">
    <source>
        <dbReference type="EMBL" id="VEL31570.1"/>
    </source>
</evidence>
<feature type="region of interest" description="Disordered" evidence="1">
    <location>
        <begin position="1"/>
        <end position="30"/>
    </location>
</feature>
<proteinExistence type="predicted"/>
<feature type="region of interest" description="Disordered" evidence="1">
    <location>
        <begin position="155"/>
        <end position="180"/>
    </location>
</feature>
<dbReference type="EMBL" id="CAAALY010124057">
    <property type="protein sequence ID" value="VEL31570.1"/>
    <property type="molecule type" value="Genomic_DNA"/>
</dbReference>
<organism evidence="2 3">
    <name type="scientific">Protopolystoma xenopodis</name>
    <dbReference type="NCBI Taxonomy" id="117903"/>
    <lineage>
        <taxon>Eukaryota</taxon>
        <taxon>Metazoa</taxon>
        <taxon>Spiralia</taxon>
        <taxon>Lophotrochozoa</taxon>
        <taxon>Platyhelminthes</taxon>
        <taxon>Monogenea</taxon>
        <taxon>Polyopisthocotylea</taxon>
        <taxon>Polystomatidea</taxon>
        <taxon>Polystomatidae</taxon>
        <taxon>Protopolystoma</taxon>
    </lineage>
</organism>
<feature type="compositionally biased region" description="Low complexity" evidence="1">
    <location>
        <begin position="1"/>
        <end position="11"/>
    </location>
</feature>